<gene>
    <name evidence="3" type="ORF">CC85DRAFT_78539</name>
</gene>
<dbReference type="Proteomes" id="UP000053611">
    <property type="component" value="Unassembled WGS sequence"/>
</dbReference>
<dbReference type="EMBL" id="KQ087202">
    <property type="protein sequence ID" value="KLT42752.1"/>
    <property type="molecule type" value="Genomic_DNA"/>
</dbReference>
<dbReference type="AlphaFoldDB" id="A0A0J0XNT7"/>
<dbReference type="RefSeq" id="XP_018279243.1">
    <property type="nucleotide sequence ID" value="XM_018427409.1"/>
</dbReference>
<dbReference type="CDD" id="cd17745">
    <property type="entry name" value="BRCT_p53bp1_rpt1"/>
    <property type="match status" value="1"/>
</dbReference>
<feature type="compositionally biased region" description="Polar residues" evidence="1">
    <location>
        <begin position="150"/>
        <end position="164"/>
    </location>
</feature>
<feature type="region of interest" description="Disordered" evidence="1">
    <location>
        <begin position="1"/>
        <end position="890"/>
    </location>
</feature>
<feature type="compositionally biased region" description="Polar residues" evidence="1">
    <location>
        <begin position="392"/>
        <end position="411"/>
    </location>
</feature>
<dbReference type="SUPFAM" id="SSF52113">
    <property type="entry name" value="BRCT domain"/>
    <property type="match status" value="1"/>
</dbReference>
<sequence length="1249" mass="132766">MSVPTFRSGVRSTGLRKLKSTPSSAAMSLEDETQQPPVAGSSQTSAAHMSAAIFEQFQQQYASSVPSGPSAAPTPRATPIIPHPPLVAPSSDLTQEPESDGSIAWESNTAPIPPSSSLRRSSLGHIEEEPQPQASEINDGGSSGGSDISTPPNSNPEAASTPTRASKRSLVAPLRPITQSVPGGITSSTRQLISPSRHATMLTTPAKTTQPLRLSPTNKLTDRPTPSLTKVGSPSSSARPPPSPSPSPSPTPLTRPIGNFRTAQNRSPSPDESSDFADDMLPTRPLKPRERFETTMRATSLSPKQTFSAEGDPACYTEEPTFLNEDDHNVTQEAGSDKHSGTGKTNQNAGEVAEDSNSAVLQVYPSATAEQPNSSSPLPTAPRLFAAGQGSGISQTQLNTVISEGSQTQLNSDDRPPPSSPVPRGHFASINARSAAVPSSLELWEESMPDDEDIGAPGQMSPQHETFVATQVKSLPPSTSSPFRQLSGAVPSSSPLAESRGNCARSTTATSRDSTDMPRELDGELEPTFVDAGGHVSDGSLPAAASDPFPPILPPSSVERPRRSARAAASTSVIPAPQPAPINHCRTQEETATTMLTPTKKRPLEPESSKESLLPAQRPRRSPYKYGKRYNRPSAIPSSRVHVPHQLQASEGPLPTPLSHPEGGSPPSHGGSGTQEASASAASADDASRPDSSSAPRAEPFSSMRTSSTSSSSAPDDPDDTTFPGTLEREDQQSLAGELITSLPSLQLGAPIARSKSTPVGMRHTTAVPNERATSRAGSRPVRDKRKTRSSSPEFSESSSSAPEDVEDSTYRPVEAAVGPSKGKAKRAPATPPKPKLSKRPRKEAVSTSVRAPPPKPNKRTRTIAAGARPRSLRPASSASRTKGAQAVAAPPDIPPLRVLAQWRDSTDFYAGTVVARDASGHHIMFDDGHTECVEFEQMRLLELRPGEPVCEKNPSHMFHLVEQYDGQGDIRVVNANNKVHRIQSKYLLVLGLDIVRRFSNRRVPREELDKRFPDSIAAFAGKVFIVTGSEEKDAVAKKIQRNGGVVANDWTDLFDITEDGHAISAQGTPYLVSLGPKRAVSSKLMSSLAAGVPVLSPRYVDDSLKGHVDWRAYLVSPGESALLREPAVQVVDTAWGSASWNPKTAQAVRQPLAGSSVLWIPARTSWKGHDEINTLLPFCLRAMGARVTITGTLPGDLVAVKHDLVVVEDRDGRTLTKSQRASGKLVNVGWLKAVLMAGARLPPSILRN</sequence>
<feature type="compositionally biased region" description="Polar residues" evidence="1">
    <location>
        <begin position="177"/>
        <end position="194"/>
    </location>
</feature>
<feature type="compositionally biased region" description="Low complexity" evidence="1">
    <location>
        <begin position="865"/>
        <end position="881"/>
    </location>
</feature>
<dbReference type="STRING" id="879819.A0A0J0XNT7"/>
<dbReference type="Gene3D" id="3.40.50.10190">
    <property type="entry name" value="BRCT domain"/>
    <property type="match status" value="1"/>
</dbReference>
<dbReference type="InterPro" id="IPR001357">
    <property type="entry name" value="BRCT_dom"/>
</dbReference>
<feature type="compositionally biased region" description="Polar residues" evidence="1">
    <location>
        <begin position="368"/>
        <end position="378"/>
    </location>
</feature>
<accession>A0A0J0XNT7</accession>
<keyword evidence="4" id="KW-1185">Reference proteome</keyword>
<dbReference type="PROSITE" id="PS50172">
    <property type="entry name" value="BRCT"/>
    <property type="match status" value="1"/>
</dbReference>
<reference evidence="3 4" key="1">
    <citation type="submission" date="2015-03" db="EMBL/GenBank/DDBJ databases">
        <title>Genomics and transcriptomics of the oil-accumulating basidiomycete yeast T. oleaginosus allow insights into substrate utilization and the diverse evolutionary trajectories of mating systems in fungi.</title>
        <authorList>
            <consortium name="DOE Joint Genome Institute"/>
            <person name="Kourist R."/>
            <person name="Kracht O."/>
            <person name="Bracharz F."/>
            <person name="Lipzen A."/>
            <person name="Nolan M."/>
            <person name="Ohm R."/>
            <person name="Grigoriev I."/>
            <person name="Sun S."/>
            <person name="Heitman J."/>
            <person name="Bruck T."/>
            <person name="Nowrousian M."/>
        </authorList>
    </citation>
    <scope>NUCLEOTIDE SEQUENCE [LARGE SCALE GENOMIC DNA]</scope>
    <source>
        <strain evidence="3 4">IBC0246</strain>
    </source>
</reference>
<feature type="compositionally biased region" description="Polar residues" evidence="1">
    <location>
        <begin position="460"/>
        <end position="496"/>
    </location>
</feature>
<feature type="compositionally biased region" description="Low complexity" evidence="1">
    <location>
        <begin position="790"/>
        <end position="803"/>
    </location>
</feature>
<dbReference type="SMART" id="SM00292">
    <property type="entry name" value="BRCT"/>
    <property type="match status" value="2"/>
</dbReference>
<feature type="compositionally biased region" description="Polar residues" evidence="1">
    <location>
        <begin position="34"/>
        <end position="47"/>
    </location>
</feature>
<feature type="compositionally biased region" description="Low complexity" evidence="1">
    <location>
        <begin position="677"/>
        <end position="715"/>
    </location>
</feature>
<evidence type="ECO:0000313" key="4">
    <source>
        <dbReference type="Proteomes" id="UP000053611"/>
    </source>
</evidence>
<feature type="domain" description="BRCT" evidence="2">
    <location>
        <begin position="1015"/>
        <end position="1106"/>
    </location>
</feature>
<protein>
    <recommendedName>
        <fullName evidence="2">BRCT domain-containing protein</fullName>
    </recommendedName>
</protein>
<feature type="compositionally biased region" description="Polar residues" evidence="1">
    <location>
        <begin position="201"/>
        <end position="232"/>
    </location>
</feature>
<feature type="compositionally biased region" description="Basic and acidic residues" evidence="1">
    <location>
        <begin position="513"/>
        <end position="522"/>
    </location>
</feature>
<feature type="compositionally biased region" description="Low complexity" evidence="1">
    <location>
        <begin position="657"/>
        <end position="669"/>
    </location>
</feature>
<evidence type="ECO:0000259" key="2">
    <source>
        <dbReference type="PROSITE" id="PS50172"/>
    </source>
</evidence>
<dbReference type="GeneID" id="28988012"/>
<evidence type="ECO:0000313" key="3">
    <source>
        <dbReference type="EMBL" id="KLT42752.1"/>
    </source>
</evidence>
<dbReference type="InterPro" id="IPR047249">
    <property type="entry name" value="BRCT_p53bp1-like_rpt1"/>
</dbReference>
<feature type="compositionally biased region" description="Polar residues" evidence="1">
    <location>
        <begin position="261"/>
        <end position="271"/>
    </location>
</feature>
<evidence type="ECO:0000256" key="1">
    <source>
        <dbReference type="SAM" id="MobiDB-lite"/>
    </source>
</evidence>
<feature type="compositionally biased region" description="Pro residues" evidence="1">
    <location>
        <begin position="239"/>
        <end position="253"/>
    </location>
</feature>
<feature type="compositionally biased region" description="Polar residues" evidence="1">
    <location>
        <begin position="296"/>
        <end position="308"/>
    </location>
</feature>
<dbReference type="OrthoDB" id="129353at2759"/>
<name>A0A0J0XNT7_9TREE</name>
<dbReference type="Gene3D" id="2.30.30.140">
    <property type="match status" value="1"/>
</dbReference>
<feature type="compositionally biased region" description="Basic and acidic residues" evidence="1">
    <location>
        <begin position="325"/>
        <end position="340"/>
    </location>
</feature>
<organism evidence="3 4">
    <name type="scientific">Cutaneotrichosporon oleaginosum</name>
    <dbReference type="NCBI Taxonomy" id="879819"/>
    <lineage>
        <taxon>Eukaryota</taxon>
        <taxon>Fungi</taxon>
        <taxon>Dikarya</taxon>
        <taxon>Basidiomycota</taxon>
        <taxon>Agaricomycotina</taxon>
        <taxon>Tremellomycetes</taxon>
        <taxon>Trichosporonales</taxon>
        <taxon>Trichosporonaceae</taxon>
        <taxon>Cutaneotrichosporon</taxon>
    </lineage>
</organism>
<proteinExistence type="predicted"/>
<feature type="compositionally biased region" description="Polar residues" evidence="1">
    <location>
        <begin position="342"/>
        <end position="360"/>
    </location>
</feature>
<dbReference type="InterPro" id="IPR036420">
    <property type="entry name" value="BRCT_dom_sf"/>
</dbReference>
<feature type="compositionally biased region" description="Low complexity" evidence="1">
    <location>
        <begin position="62"/>
        <end position="80"/>
    </location>
</feature>
<feature type="compositionally biased region" description="Basic residues" evidence="1">
    <location>
        <begin position="618"/>
        <end position="631"/>
    </location>
</feature>
<feature type="compositionally biased region" description="Acidic residues" evidence="1">
    <location>
        <begin position="443"/>
        <end position="454"/>
    </location>
</feature>